<keyword evidence="3" id="KW-0472">Membrane</keyword>
<evidence type="ECO:0000256" key="3">
    <source>
        <dbReference type="SAM" id="Phobius"/>
    </source>
</evidence>
<dbReference type="OMA" id="WRISTTW"/>
<dbReference type="Gene3D" id="3.30.40.10">
    <property type="entry name" value="Zinc/RING finger domain, C3HC4 (zinc finger)"/>
    <property type="match status" value="1"/>
</dbReference>
<feature type="compositionally biased region" description="Polar residues" evidence="2">
    <location>
        <begin position="58"/>
        <end position="77"/>
    </location>
</feature>
<feature type="region of interest" description="Disordered" evidence="2">
    <location>
        <begin position="54"/>
        <end position="154"/>
    </location>
</feature>
<dbReference type="SMART" id="SM00184">
    <property type="entry name" value="RING"/>
    <property type="match status" value="1"/>
</dbReference>
<evidence type="ECO:0000256" key="2">
    <source>
        <dbReference type="SAM" id="MobiDB-lite"/>
    </source>
</evidence>
<keyword evidence="3" id="KW-1133">Transmembrane helix</keyword>
<keyword evidence="7" id="KW-1185">Reference proteome</keyword>
<sequence length="616" mass="64968">MRVQPETWSTSIRHYRSRLCLLYLLWSLSPSYSSRPAITPSEVDLTAGPPVCTAPSPLLSSAAGTSEGTDGSQQAASGRTGRLTRPVDQQSQTVPVTAPFDPTLADLSQRENPASASSSSSTYMPVKGSTSRDVNTSSGWAVTPSLSEKPPAVSAVVKPDMATSEGPRTPLQHSDNAALDAAFDEASAATCASSPEPSASPATPSSSLRPRLTPLHVTLLYLHLLYAVRLTLHTVRNSITTALIANPLPPPFASAPTSASFAKRIGRLRWRISTIRRRCGSSILAWLVVTGGLLAFLASAPADTSGAQGWNVVACAGCFGDLRVADGAGAVNAGARGWAPLRNVVVLELVSTLLQAVLAIAPLVVSLGWISSSISATFLVPSSASATSTQPIPSYRLPTDNFLSTIISPFATNLLTILQVLQLVLARSPSQRWFSFSTLIVLNAILLPLEELAVVREKKATEAERVCKLACAFPRRAARVESASQDSDIDATCLVCFEGAFEPEGTVSGARKVTFTTACELPCGHSFHAACLARWFALVSTCPACHRSSVSPPSTTASDHVSADATAAEGSSTHEETSLELPFAGGTSERDTTDEYPGAVAMRRREQRRAQATLLE</sequence>
<feature type="transmembrane region" description="Helical" evidence="3">
    <location>
        <begin position="279"/>
        <end position="300"/>
    </location>
</feature>
<keyword evidence="1" id="KW-0863">Zinc-finger</keyword>
<proteinExistence type="predicted"/>
<keyword evidence="4" id="KW-0732">Signal</keyword>
<feature type="transmembrane region" description="Helical" evidence="3">
    <location>
        <begin position="401"/>
        <end position="421"/>
    </location>
</feature>
<reference evidence="6 7" key="1">
    <citation type="submission" date="2015-07" db="EMBL/GenBank/DDBJ databases">
        <authorList>
            <person name="Cajimat M.N.B."/>
            <person name="Milazzo M.L."/>
            <person name="Fulhorst C.F."/>
        </authorList>
    </citation>
    <scope>NUCLEOTIDE SEQUENCE [LARGE SCALE GENOMIC DNA]</scope>
    <source>
        <strain evidence="6">Single colony</strain>
    </source>
</reference>
<dbReference type="GO" id="GO:0008270">
    <property type="term" value="F:zinc ion binding"/>
    <property type="evidence" value="ECO:0007669"/>
    <property type="project" value="UniProtKB-KW"/>
</dbReference>
<feature type="signal peptide" evidence="4">
    <location>
        <begin position="1"/>
        <end position="33"/>
    </location>
</feature>
<evidence type="ECO:0000256" key="1">
    <source>
        <dbReference type="PROSITE-ProRule" id="PRU00175"/>
    </source>
</evidence>
<feature type="transmembrane region" description="Helical" evidence="3">
    <location>
        <begin position="353"/>
        <end position="380"/>
    </location>
</feature>
<evidence type="ECO:0000256" key="4">
    <source>
        <dbReference type="SAM" id="SignalP"/>
    </source>
</evidence>
<gene>
    <name evidence="6" type="primary">FGENESH: predicted gene_12.95</name>
    <name evidence="6" type="ORF">BN2166_0059350</name>
</gene>
<evidence type="ECO:0000259" key="5">
    <source>
        <dbReference type="PROSITE" id="PS50089"/>
    </source>
</evidence>
<accession>A0A0K3CK45</accession>
<dbReference type="SUPFAM" id="SSF57850">
    <property type="entry name" value="RING/U-box"/>
    <property type="match status" value="1"/>
</dbReference>
<feature type="chain" id="PRO_5005495263" evidence="4">
    <location>
        <begin position="34"/>
        <end position="616"/>
    </location>
</feature>
<feature type="region of interest" description="Disordered" evidence="2">
    <location>
        <begin position="185"/>
        <end position="208"/>
    </location>
</feature>
<dbReference type="STRING" id="5286.A0A0K3CK45"/>
<dbReference type="AlphaFoldDB" id="A0A0K3CK45"/>
<feature type="region of interest" description="Disordered" evidence="2">
    <location>
        <begin position="552"/>
        <end position="616"/>
    </location>
</feature>
<protein>
    <submittedName>
        <fullName evidence="6">BY PROTMAP: gi|647397543|emb|CDR40643.1| RHTO0S05e05754g1_1 [Rhodosporidium toruloides]</fullName>
    </submittedName>
</protein>
<name>A0A0K3CK45_RHOTO</name>
<evidence type="ECO:0000313" key="6">
    <source>
        <dbReference type="EMBL" id="CTR10074.1"/>
    </source>
</evidence>
<feature type="domain" description="RING-type" evidence="5">
    <location>
        <begin position="493"/>
        <end position="546"/>
    </location>
</feature>
<organism evidence="6 7">
    <name type="scientific">Rhodotorula toruloides</name>
    <name type="common">Yeast</name>
    <name type="synonym">Rhodosporidium toruloides</name>
    <dbReference type="NCBI Taxonomy" id="5286"/>
    <lineage>
        <taxon>Eukaryota</taxon>
        <taxon>Fungi</taxon>
        <taxon>Dikarya</taxon>
        <taxon>Basidiomycota</taxon>
        <taxon>Pucciniomycotina</taxon>
        <taxon>Microbotryomycetes</taxon>
        <taxon>Sporidiobolales</taxon>
        <taxon>Sporidiobolaceae</taxon>
        <taxon>Rhodotorula</taxon>
    </lineage>
</organism>
<keyword evidence="1" id="KW-0862">Zinc</keyword>
<dbReference type="InterPro" id="IPR013083">
    <property type="entry name" value="Znf_RING/FYVE/PHD"/>
</dbReference>
<keyword evidence="3" id="KW-0812">Transmembrane</keyword>
<evidence type="ECO:0000313" key="7">
    <source>
        <dbReference type="Proteomes" id="UP000199069"/>
    </source>
</evidence>
<dbReference type="Pfam" id="PF13639">
    <property type="entry name" value="zf-RING_2"/>
    <property type="match status" value="1"/>
</dbReference>
<feature type="transmembrane region" description="Helical" evidence="3">
    <location>
        <begin position="433"/>
        <end position="449"/>
    </location>
</feature>
<feature type="compositionally biased region" description="Polar residues" evidence="2">
    <location>
        <begin position="128"/>
        <end position="146"/>
    </location>
</feature>
<dbReference type="EMBL" id="CWKI01000012">
    <property type="protein sequence ID" value="CTR10074.1"/>
    <property type="molecule type" value="Genomic_DNA"/>
</dbReference>
<keyword evidence="1" id="KW-0479">Metal-binding</keyword>
<dbReference type="PROSITE" id="PS50089">
    <property type="entry name" value="ZF_RING_2"/>
    <property type="match status" value="1"/>
</dbReference>
<dbReference type="Proteomes" id="UP000199069">
    <property type="component" value="Unassembled WGS sequence"/>
</dbReference>
<dbReference type="InterPro" id="IPR001841">
    <property type="entry name" value="Znf_RING"/>
</dbReference>